<dbReference type="Pfam" id="PF00176">
    <property type="entry name" value="SNF2-rel_dom"/>
    <property type="match status" value="1"/>
</dbReference>
<dbReference type="GO" id="GO:0006281">
    <property type="term" value="P:DNA repair"/>
    <property type="evidence" value="ECO:0007669"/>
    <property type="project" value="TreeGrafter"/>
</dbReference>
<dbReference type="Proteomes" id="UP000235786">
    <property type="component" value="Unassembled WGS sequence"/>
</dbReference>
<dbReference type="Gene3D" id="3.40.50.300">
    <property type="entry name" value="P-loop containing nucleotide triphosphate hydrolases"/>
    <property type="match status" value="1"/>
</dbReference>
<reference evidence="5 6" key="1">
    <citation type="submission" date="2016-04" db="EMBL/GenBank/DDBJ databases">
        <title>A degradative enzymes factory behind the ericoid mycorrhizal symbiosis.</title>
        <authorList>
            <consortium name="DOE Joint Genome Institute"/>
            <person name="Martino E."/>
            <person name="Morin E."/>
            <person name="Grelet G."/>
            <person name="Kuo A."/>
            <person name="Kohler A."/>
            <person name="Daghino S."/>
            <person name="Barry K."/>
            <person name="Choi C."/>
            <person name="Cichocki N."/>
            <person name="Clum A."/>
            <person name="Copeland A."/>
            <person name="Hainaut M."/>
            <person name="Haridas S."/>
            <person name="Labutti K."/>
            <person name="Lindquist E."/>
            <person name="Lipzen A."/>
            <person name="Khouja H.-R."/>
            <person name="Murat C."/>
            <person name="Ohm R."/>
            <person name="Olson A."/>
            <person name="Spatafora J."/>
            <person name="Veneault-Fourrey C."/>
            <person name="Henrissat B."/>
            <person name="Grigoriev I."/>
            <person name="Martin F."/>
            <person name="Perotto S."/>
        </authorList>
    </citation>
    <scope>NUCLEOTIDE SEQUENCE [LARGE SCALE GENOMIC DNA]</scope>
    <source>
        <strain evidence="5 6">F</strain>
    </source>
</reference>
<gene>
    <name evidence="5" type="ORF">L207DRAFT_638568</name>
</gene>
<dbReference type="AlphaFoldDB" id="A0A2J6R674"/>
<dbReference type="Gene3D" id="3.40.50.10810">
    <property type="entry name" value="Tandem AAA-ATPase domain"/>
    <property type="match status" value="2"/>
</dbReference>
<keyword evidence="1" id="KW-0547">Nucleotide-binding</keyword>
<evidence type="ECO:0000256" key="1">
    <source>
        <dbReference type="ARBA" id="ARBA00022741"/>
    </source>
</evidence>
<dbReference type="PANTHER" id="PTHR45626">
    <property type="entry name" value="TRANSCRIPTION TERMINATION FACTOR 2-RELATED"/>
    <property type="match status" value="1"/>
</dbReference>
<dbReference type="GO" id="GO:0005524">
    <property type="term" value="F:ATP binding"/>
    <property type="evidence" value="ECO:0007669"/>
    <property type="project" value="UniProtKB-KW"/>
</dbReference>
<keyword evidence="3" id="KW-0067">ATP-binding</keyword>
<dbReference type="GO" id="GO:0016787">
    <property type="term" value="F:hydrolase activity"/>
    <property type="evidence" value="ECO:0007669"/>
    <property type="project" value="UniProtKB-KW"/>
</dbReference>
<dbReference type="STRING" id="1149755.A0A2J6R674"/>
<dbReference type="GO" id="GO:0005634">
    <property type="term" value="C:nucleus"/>
    <property type="evidence" value="ECO:0007669"/>
    <property type="project" value="TreeGrafter"/>
</dbReference>
<sequence>MGSSFTPHIDPDGVLERCQIWPDDVEENLAFMDKLPFLTESENVSKDARQKFELISPTGWFAPILKDQDECESDDTSAMTDLTSEDIRQAWEQHRLGIKELEHQRIGEPSRYMLSNVDVPRMRQAKAVSQGPVNRWTDFEDYQKDGIGLLLAGERGERGSVRGSLMADDTGLDIFPQIFALIDTHRITEPTLIIASRERIQQWQKKLEEWLGLEVKSLFLDGTIDSMTNSTEGNDSTEDGGLEDHRWASYSMPCGEDGVQSTMDVDSVLSEVDSPMPADSVQFQSATERGCMKEKVTQEENLIANPFKAYEIVFATYERVGAQFGGLENFMKDMAHRRRFPYPHPKSRVDKQYPHGKDLCFRRPRASLFRIEWGRVILDDSQTIENPDTDVAKGCCHLRSQLRLSIHSRPLIEFGEIFSQLKFLRVQPYCRQSVFQGLLLQVPPEGCDELDLRPFAMLFVALLPETIHRRIADHFKGREFLETAQIVRRTIPVDLQRGTAHSWIYKGVSTSDAVTEGYNYSRGTLLRVKDFFKCSNGIDDIRDSDALRFDIDAEKYWPENEMESQYFTRHIWCHRLRDAVVRVAGEVLSTPTPEAIEDAILSIVHSSIPPLRHCESSLKSYSLDQGQGFLTAIKMDRKWRSTKMSRCLQILQDAKRQRPHERWVIVSYLSRALDVIQAGLEEATFQFVRIDDRNTPNEINASLDYFNSEEEDSPFVLLLQTSIDSSSFTFKEASNVLLLTHRWDLSHEDYLQQIAACFASGSTVSIYELIAQGSIDQVIEKRGEAKRERKGGILDLCREVLPTETRSDATKWRTIERWIENMRTWKVEDFSAVLGELFTGH</sequence>
<feature type="domain" description="SNF2 N-terminal" evidence="4">
    <location>
        <begin position="142"/>
        <end position="438"/>
    </location>
</feature>
<keyword evidence="2" id="KW-0378">Hydrolase</keyword>
<organism evidence="5 6">
    <name type="scientific">Hyaloscypha variabilis (strain UAMH 11265 / GT02V1 / F)</name>
    <name type="common">Meliniomyces variabilis</name>
    <dbReference type="NCBI Taxonomy" id="1149755"/>
    <lineage>
        <taxon>Eukaryota</taxon>
        <taxon>Fungi</taxon>
        <taxon>Dikarya</taxon>
        <taxon>Ascomycota</taxon>
        <taxon>Pezizomycotina</taxon>
        <taxon>Leotiomycetes</taxon>
        <taxon>Helotiales</taxon>
        <taxon>Hyaloscyphaceae</taxon>
        <taxon>Hyaloscypha</taxon>
        <taxon>Hyaloscypha variabilis</taxon>
    </lineage>
</organism>
<accession>A0A2J6R674</accession>
<dbReference type="EMBL" id="KZ613954">
    <property type="protein sequence ID" value="PMD33993.1"/>
    <property type="molecule type" value="Genomic_DNA"/>
</dbReference>
<dbReference type="InterPro" id="IPR000330">
    <property type="entry name" value="SNF2_N"/>
</dbReference>
<dbReference type="SUPFAM" id="SSF52540">
    <property type="entry name" value="P-loop containing nucleoside triphosphate hydrolases"/>
    <property type="match status" value="2"/>
</dbReference>
<evidence type="ECO:0000259" key="4">
    <source>
        <dbReference type="Pfam" id="PF00176"/>
    </source>
</evidence>
<evidence type="ECO:0000313" key="5">
    <source>
        <dbReference type="EMBL" id="PMD33993.1"/>
    </source>
</evidence>
<keyword evidence="6" id="KW-1185">Reference proteome</keyword>
<dbReference type="InterPro" id="IPR027417">
    <property type="entry name" value="P-loop_NTPase"/>
</dbReference>
<evidence type="ECO:0000256" key="3">
    <source>
        <dbReference type="ARBA" id="ARBA00022840"/>
    </source>
</evidence>
<protein>
    <recommendedName>
        <fullName evidence="4">SNF2 N-terminal domain-containing protein</fullName>
    </recommendedName>
</protein>
<evidence type="ECO:0000256" key="2">
    <source>
        <dbReference type="ARBA" id="ARBA00022801"/>
    </source>
</evidence>
<proteinExistence type="predicted"/>
<name>A0A2J6R674_HYAVF</name>
<dbReference type="GO" id="GO:0008094">
    <property type="term" value="F:ATP-dependent activity, acting on DNA"/>
    <property type="evidence" value="ECO:0007669"/>
    <property type="project" value="TreeGrafter"/>
</dbReference>
<dbReference type="InterPro" id="IPR050628">
    <property type="entry name" value="SNF2_RAD54_helicase_TF"/>
</dbReference>
<dbReference type="InterPro" id="IPR038718">
    <property type="entry name" value="SNF2-like_sf"/>
</dbReference>
<evidence type="ECO:0000313" key="6">
    <source>
        <dbReference type="Proteomes" id="UP000235786"/>
    </source>
</evidence>